<keyword evidence="2" id="KW-1185">Reference proteome</keyword>
<dbReference type="PANTHER" id="PTHR43685">
    <property type="entry name" value="GLYCOSYLTRANSFERASE"/>
    <property type="match status" value="1"/>
</dbReference>
<reference evidence="1 2" key="1">
    <citation type="submission" date="2022-06" db="EMBL/GenBank/DDBJ databases">
        <title>Paraconexibacter antarcticus.</title>
        <authorList>
            <person name="Kim C.S."/>
        </authorList>
    </citation>
    <scope>NUCLEOTIDE SEQUENCE [LARGE SCALE GENOMIC DNA]</scope>
    <source>
        <strain evidence="1 2">02-257</strain>
    </source>
</reference>
<proteinExistence type="predicted"/>
<dbReference type="PANTHER" id="PTHR43685:SF3">
    <property type="entry name" value="SLR2126 PROTEIN"/>
    <property type="match status" value="1"/>
</dbReference>
<dbReference type="Proteomes" id="UP001056035">
    <property type="component" value="Chromosome"/>
</dbReference>
<name>A0ABY5DPQ4_9ACTN</name>
<dbReference type="EMBL" id="CP098502">
    <property type="protein sequence ID" value="UTI62700.1"/>
    <property type="molecule type" value="Genomic_DNA"/>
</dbReference>
<accession>A0ABY5DPQ4</accession>
<protein>
    <submittedName>
        <fullName evidence="1">Glycosyltransferase family 2 protein</fullName>
    </submittedName>
</protein>
<dbReference type="InterPro" id="IPR029044">
    <property type="entry name" value="Nucleotide-diphossugar_trans"/>
</dbReference>
<evidence type="ECO:0000313" key="2">
    <source>
        <dbReference type="Proteomes" id="UP001056035"/>
    </source>
</evidence>
<dbReference type="SUPFAM" id="SSF53448">
    <property type="entry name" value="Nucleotide-diphospho-sugar transferases"/>
    <property type="match status" value="1"/>
</dbReference>
<evidence type="ECO:0000313" key="1">
    <source>
        <dbReference type="EMBL" id="UTI62700.1"/>
    </source>
</evidence>
<dbReference type="Pfam" id="PF13641">
    <property type="entry name" value="Glyco_tranf_2_3"/>
    <property type="match status" value="1"/>
</dbReference>
<dbReference type="CDD" id="cd00761">
    <property type="entry name" value="Glyco_tranf_GTA_type"/>
    <property type="match status" value="1"/>
</dbReference>
<sequence>MSAAEDADAARPAPALSVVVPSHDRPLRLRWLLNALAEQSAPAGSFEVLVAHDSAGPETDALLRSHPLAVTGTLRTLPFAPGTAGPAQKRNAAWRAAAAPTVLFTDDDCRPPATWVAAALDACAASPGAIVQGPTQVDPDELVVKLHAPHARTQVVELVGGEPSIWAQTCNIAYPRAVLEALGGFDEALPLAAGEDTDLAWRARDAGVPVAAAPAMLTYHCVEPASLLARARESWRWQHLPYLTRKHPEIRRSYAGGGYFWKPQHVRVPFLLAGAALLLRGRPLAALAAVLPWAVPSLPSYGTGLRGRARAVSELPAHAVLDVVEVAALARGSVRHRSLLL</sequence>
<dbReference type="InterPro" id="IPR050834">
    <property type="entry name" value="Glycosyltransf_2"/>
</dbReference>
<dbReference type="RefSeq" id="WP_254569435.1">
    <property type="nucleotide sequence ID" value="NZ_CP098502.1"/>
</dbReference>
<gene>
    <name evidence="1" type="ORF">NBH00_15175</name>
</gene>
<organism evidence="1 2">
    <name type="scientific">Paraconexibacter antarcticus</name>
    <dbReference type="NCBI Taxonomy" id="2949664"/>
    <lineage>
        <taxon>Bacteria</taxon>
        <taxon>Bacillati</taxon>
        <taxon>Actinomycetota</taxon>
        <taxon>Thermoleophilia</taxon>
        <taxon>Solirubrobacterales</taxon>
        <taxon>Paraconexibacteraceae</taxon>
        <taxon>Paraconexibacter</taxon>
    </lineage>
</organism>
<dbReference type="Gene3D" id="3.90.550.10">
    <property type="entry name" value="Spore Coat Polysaccharide Biosynthesis Protein SpsA, Chain A"/>
    <property type="match status" value="1"/>
</dbReference>